<proteinExistence type="predicted"/>
<keyword evidence="2" id="KW-1185">Reference proteome</keyword>
<dbReference type="Proteomes" id="UP001303473">
    <property type="component" value="Unassembled WGS sequence"/>
</dbReference>
<evidence type="ECO:0000313" key="2">
    <source>
        <dbReference type="Proteomes" id="UP001303473"/>
    </source>
</evidence>
<reference evidence="2" key="1">
    <citation type="journal article" date="2023" name="Mol. Phylogenet. Evol.">
        <title>Genome-scale phylogeny and comparative genomics of the fungal order Sordariales.</title>
        <authorList>
            <person name="Hensen N."/>
            <person name="Bonometti L."/>
            <person name="Westerberg I."/>
            <person name="Brannstrom I.O."/>
            <person name="Guillou S."/>
            <person name="Cros-Aarteil S."/>
            <person name="Calhoun S."/>
            <person name="Haridas S."/>
            <person name="Kuo A."/>
            <person name="Mondo S."/>
            <person name="Pangilinan J."/>
            <person name="Riley R."/>
            <person name="LaButti K."/>
            <person name="Andreopoulos B."/>
            <person name="Lipzen A."/>
            <person name="Chen C."/>
            <person name="Yan M."/>
            <person name="Daum C."/>
            <person name="Ng V."/>
            <person name="Clum A."/>
            <person name="Steindorff A."/>
            <person name="Ohm R.A."/>
            <person name="Martin F."/>
            <person name="Silar P."/>
            <person name="Natvig D.O."/>
            <person name="Lalanne C."/>
            <person name="Gautier V."/>
            <person name="Ament-Velasquez S.L."/>
            <person name="Kruys A."/>
            <person name="Hutchinson M.I."/>
            <person name="Powell A.J."/>
            <person name="Barry K."/>
            <person name="Miller A.N."/>
            <person name="Grigoriev I.V."/>
            <person name="Debuchy R."/>
            <person name="Gladieux P."/>
            <person name="Hiltunen Thoren M."/>
            <person name="Johannesson H."/>
        </authorList>
    </citation>
    <scope>NUCLEOTIDE SEQUENCE [LARGE SCALE GENOMIC DNA]</scope>
    <source>
        <strain evidence="2">CBS 340.73</strain>
    </source>
</reference>
<organism evidence="1 2">
    <name type="scientific">Diplogelasinospora grovesii</name>
    <dbReference type="NCBI Taxonomy" id="303347"/>
    <lineage>
        <taxon>Eukaryota</taxon>
        <taxon>Fungi</taxon>
        <taxon>Dikarya</taxon>
        <taxon>Ascomycota</taxon>
        <taxon>Pezizomycotina</taxon>
        <taxon>Sordariomycetes</taxon>
        <taxon>Sordariomycetidae</taxon>
        <taxon>Sordariales</taxon>
        <taxon>Diplogelasinosporaceae</taxon>
        <taxon>Diplogelasinospora</taxon>
    </lineage>
</organism>
<comment type="caution">
    <text evidence="1">The sequence shown here is derived from an EMBL/GenBank/DDBJ whole genome shotgun (WGS) entry which is preliminary data.</text>
</comment>
<sequence length="388" mass="41898">MSIPAQPTTPRLVFCGEASVEAASNPPGTFLAQAIAGHAGYLWIVWVAPGQRGPDSGRLMYSKMDTTTEVWAIARPVEPHEFRDSFVNAPALVEHLGQLTLAYSDRVSERVTILHWEHSMQRWVRRDSPVAFTAGSRLGLAGFRDTLVCVYRANDMPGHVFCNNTQIQKASTVWSSPRSIMHPTGALDPALYVLHGQLHLLYGADHAEGDIVEQAVFRPETETWERRGRLPGPVSPSGFSVTSSSAAGMAVVAFTARSNEICVCVQTSGGWGEISALNHKPSGSLPPAVAIVGFGIYVAWSERAPEDEEGPGRFSGRKHRLLNVFVLKAGWRISTPAQCWPVSPSPEPTTVPWAAVLAKGYATSTRPSASSCEAESATSTYMGASIQM</sequence>
<dbReference type="AlphaFoldDB" id="A0AAN6N2Y2"/>
<accession>A0AAN6N2Y2</accession>
<dbReference type="EMBL" id="MU853859">
    <property type="protein sequence ID" value="KAK3937258.1"/>
    <property type="molecule type" value="Genomic_DNA"/>
</dbReference>
<name>A0AAN6N2Y2_9PEZI</name>
<evidence type="ECO:0000313" key="1">
    <source>
        <dbReference type="EMBL" id="KAK3937258.1"/>
    </source>
</evidence>
<protein>
    <submittedName>
        <fullName evidence="1">Uncharacterized protein</fullName>
    </submittedName>
</protein>
<gene>
    <name evidence="1" type="ORF">QBC46DRAFT_393129</name>
</gene>
<dbReference type="SUPFAM" id="SSF89372">
    <property type="entry name" value="Fucose-specific lectin"/>
    <property type="match status" value="1"/>
</dbReference>